<name>A0A4V1Y3A1_9BIFI</name>
<protein>
    <submittedName>
        <fullName evidence="1">Uncharacterized protein</fullName>
    </submittedName>
</protein>
<comment type="caution">
    <text evidence="1">The sequence shown here is derived from an EMBL/GenBank/DDBJ whole genome shotgun (WGS) entry which is preliminary data.</text>
</comment>
<organism evidence="1 2">
    <name type="scientific">Bifidobacterium pseudolongum subsp. globosum</name>
    <dbReference type="NCBI Taxonomy" id="1690"/>
    <lineage>
        <taxon>Bacteria</taxon>
        <taxon>Bacillati</taxon>
        <taxon>Actinomycetota</taxon>
        <taxon>Actinomycetes</taxon>
        <taxon>Bifidobacteriales</taxon>
        <taxon>Bifidobacteriaceae</taxon>
        <taxon>Bifidobacterium</taxon>
    </lineage>
</organism>
<evidence type="ECO:0000313" key="1">
    <source>
        <dbReference type="EMBL" id="RYQ26478.1"/>
    </source>
</evidence>
<accession>A0A4V1Y3A1</accession>
<reference evidence="1 2" key="1">
    <citation type="submission" date="2018-12" db="EMBL/GenBank/DDBJ databases">
        <title>Unveiling genomic diversity among members of the Bifidobacterium pseudolongum species, a widely distributed gut commensal of the animal kingdom.</title>
        <authorList>
            <person name="Lugli G.A."/>
            <person name="Duranti S."/>
            <person name="Albert K."/>
            <person name="Mancabelli L."/>
            <person name="Napoli S."/>
            <person name="Viappiani A."/>
            <person name="Anzalone R."/>
            <person name="Longhi G."/>
            <person name="Milani C."/>
            <person name="Turroni F."/>
            <person name="Alessandri G."/>
            <person name="Sela D.A."/>
            <person name="Van Sinderen D."/>
            <person name="Ventura M."/>
        </authorList>
    </citation>
    <scope>NUCLEOTIDE SEQUENCE [LARGE SCALE GENOMIC DNA]</scope>
    <source>
        <strain evidence="1 2">2032B</strain>
    </source>
</reference>
<gene>
    <name evidence="1" type="ORF">PG2032B_1074</name>
</gene>
<dbReference type="Proteomes" id="UP000292535">
    <property type="component" value="Unassembled WGS sequence"/>
</dbReference>
<proteinExistence type="predicted"/>
<dbReference type="RefSeq" id="WP_129853680.1">
    <property type="nucleotide sequence ID" value="NZ_JBKZBJ010000034.1"/>
</dbReference>
<sequence length="167" mass="18163">MAIPDMIADPKTFTADGRFALEAAQAAIRRECGWHVTPSAQLEGAVNSRGGRIIQLPCMHITHVEHITDRDGRPLDYNLDTESGLLEITGTPPQGINAIRYQLTAGYDHAPDVLSVLVNIAKRAQTAQNGYITSQSVNGSSVSYNTATLFAQEQARLRPYTIIGRTT</sequence>
<dbReference type="AlphaFoldDB" id="A0A4V1Y3A1"/>
<evidence type="ECO:0000313" key="2">
    <source>
        <dbReference type="Proteomes" id="UP000292535"/>
    </source>
</evidence>
<dbReference type="EMBL" id="RYUQ01000002">
    <property type="protein sequence ID" value="RYQ26478.1"/>
    <property type="molecule type" value="Genomic_DNA"/>
</dbReference>